<dbReference type="InterPro" id="IPR041437">
    <property type="entry name" value="GH115_C"/>
</dbReference>
<protein>
    <submittedName>
        <fullName evidence="3">Glycosyl hydrolase 115 family protein</fullName>
    </submittedName>
</protein>
<dbReference type="InterPro" id="IPR031924">
    <property type="entry name" value="GH115"/>
</dbReference>
<dbReference type="PANTHER" id="PTHR37842:SF2">
    <property type="entry name" value="GYLCOSYL HYDROLASE 115 C-TERMINAL DOMAIN-CONTAINING PROTEIN"/>
    <property type="match status" value="1"/>
</dbReference>
<feature type="domain" description="Gylcosyl hydrolase 115 C-terminal" evidence="2">
    <location>
        <begin position="650"/>
        <end position="798"/>
    </location>
</feature>
<proteinExistence type="predicted"/>
<reference evidence="3 4" key="1">
    <citation type="submission" date="2023-05" db="EMBL/GenBank/DDBJ databases">
        <title>Novel species of genus Flectobacillus isolated from stream in China.</title>
        <authorList>
            <person name="Lu H."/>
        </authorList>
    </citation>
    <scope>NUCLEOTIDE SEQUENCE [LARGE SCALE GENOMIC DNA]</scope>
    <source>
        <strain evidence="3 4">KCTC 42575</strain>
    </source>
</reference>
<dbReference type="SUPFAM" id="SSF55545">
    <property type="entry name" value="beta-N-acetylhexosaminidase-like domain"/>
    <property type="match status" value="1"/>
</dbReference>
<dbReference type="InterPro" id="IPR029018">
    <property type="entry name" value="Hex-like_dom2"/>
</dbReference>
<dbReference type="RefSeq" id="WP_283346120.1">
    <property type="nucleotide sequence ID" value="NZ_JASHIF010000022.1"/>
</dbReference>
<dbReference type="Gene3D" id="1.20.58.2150">
    <property type="match status" value="1"/>
</dbReference>
<sequence length="802" mass="92088">MLKCIQGLLWVLCMVVPCSEVFSQFAISSKTKIQVVADKQQYATLMKQFLEEDVQKVYGKNTDSKASSIIILRVAGTSIPQIPSSEIQAIDQSLQGKWEVFSFKTLQRNKLQYLIVTGSDRRGLAYGTFTLSEKLGVSPWYFWADIPVASREQATVIQDSTSAEPSVQYRGIFINDEDWGLQPWAAKTFEPETKDIGPKTYAKVFELLLRLKANMIWPAMHPSTKAFYHYPANKEVANQYGIVVGTSHAEPMMRNNVDEWVDSTMGEYNYITNKNRVTDYWIKRLEEVQNFENLYTIGMRGKHDSGMEGIKTKKEAVALTNLIINEQRALLSKYLKKKAQDIPQVLTLYKEVLELYKEGLEVPDDITLIWPDDNYGYIKNLSNANEQKRAGGSGVYYHASYWGRPHDYLWIGTTDPSLMRFEMQKAYELGSRKIWVLNVGDIKPQEYPTQLFLDMAYNMQPFLKNISGKEHLENWTFKNLGSKEYGSLLWKNYQLAFIRKPEFMGWSRTEPTTQTKATDFSLEDVKKRIADFESLERGVAQLEPQSELLKSPYFQLVAYPILGASKLNQKFLYLDLYYRTTPNARTDQQPEFQKSLEAYQGIQSLTKQYNSGKWQNMMSMNPRNLPVFKKPEELKNVPQKIDKVGASIKIIIPAGAFSEQSKGTDSYWEKIAEPSFTGNALVSKPFSLQKSIAQNSEVQAWVNYEINIEKEGDYVLKLKAIPLHPLHRNVGQKVEVKLDKEIDKVLDFETFDRSEEWKENVLTNKTIKEVGKISLTKGKHIIQLRMIDAGVLLDSIQLESLE</sequence>
<keyword evidence="1 3" id="KW-0378">Hydrolase</keyword>
<accession>A0ABT6YDV3</accession>
<evidence type="ECO:0000259" key="2">
    <source>
        <dbReference type="Pfam" id="PF17829"/>
    </source>
</evidence>
<dbReference type="GO" id="GO:0016787">
    <property type="term" value="F:hydrolase activity"/>
    <property type="evidence" value="ECO:0007669"/>
    <property type="project" value="UniProtKB-KW"/>
</dbReference>
<organism evidence="3 4">
    <name type="scientific">Flectobacillus roseus</name>
    <dbReference type="NCBI Taxonomy" id="502259"/>
    <lineage>
        <taxon>Bacteria</taxon>
        <taxon>Pseudomonadati</taxon>
        <taxon>Bacteroidota</taxon>
        <taxon>Cytophagia</taxon>
        <taxon>Cytophagales</taxon>
        <taxon>Flectobacillaceae</taxon>
        <taxon>Flectobacillus</taxon>
    </lineage>
</organism>
<dbReference type="EMBL" id="JASHIF010000022">
    <property type="protein sequence ID" value="MDI9861758.1"/>
    <property type="molecule type" value="Genomic_DNA"/>
</dbReference>
<name>A0ABT6YDV3_9BACT</name>
<dbReference type="InterPro" id="IPR042301">
    <property type="entry name" value="GH115_sf"/>
</dbReference>
<evidence type="ECO:0000256" key="1">
    <source>
        <dbReference type="ARBA" id="ARBA00022801"/>
    </source>
</evidence>
<keyword evidence="4" id="KW-1185">Reference proteome</keyword>
<dbReference type="Proteomes" id="UP001236507">
    <property type="component" value="Unassembled WGS sequence"/>
</dbReference>
<dbReference type="Gene3D" id="3.30.379.10">
    <property type="entry name" value="Chitobiase/beta-hexosaminidase domain 2-like"/>
    <property type="match status" value="1"/>
</dbReference>
<comment type="caution">
    <text evidence="3">The sequence shown here is derived from an EMBL/GenBank/DDBJ whole genome shotgun (WGS) entry which is preliminary data.</text>
</comment>
<gene>
    <name evidence="3" type="ORF">QM524_21235</name>
</gene>
<dbReference type="Gene3D" id="3.20.20.520">
    <property type="entry name" value="Glycosyl hydrolase family 115"/>
    <property type="match status" value="1"/>
</dbReference>
<dbReference type="Gene3D" id="2.60.120.1620">
    <property type="match status" value="1"/>
</dbReference>
<dbReference type="Pfam" id="PF15979">
    <property type="entry name" value="Glyco_hydro_115"/>
    <property type="match status" value="1"/>
</dbReference>
<evidence type="ECO:0000313" key="4">
    <source>
        <dbReference type="Proteomes" id="UP001236507"/>
    </source>
</evidence>
<dbReference type="PANTHER" id="PTHR37842">
    <property type="match status" value="1"/>
</dbReference>
<evidence type="ECO:0000313" key="3">
    <source>
        <dbReference type="EMBL" id="MDI9861758.1"/>
    </source>
</evidence>
<dbReference type="Pfam" id="PF17829">
    <property type="entry name" value="GH115_C"/>
    <property type="match status" value="1"/>
</dbReference>